<evidence type="ECO:0000313" key="1">
    <source>
        <dbReference type="EMBL" id="MBM3115957.1"/>
    </source>
</evidence>
<comment type="caution">
    <text evidence="1">The sequence shown here is derived from an EMBL/GenBank/DDBJ whole genome shotgun (WGS) entry which is preliminary data.</text>
</comment>
<sequence>MNLPLRQDWPLLRGPLLGLLLAAVCGCGLAYAATLQRTGAQARLDLARERVSAMQLRVDETRTQLDQLDQHQRDYTRLRGRGVIGAEHRLEWAEFLEDQARRTPGLRYQIAARRALPGVEAQDGLQLFASRLDVRFVAADETGWSDFNAGLHRLPGWVAERRCQLERSASPDMPGVTIDCSYEWLSIDHASAEVPE</sequence>
<dbReference type="RefSeq" id="WP_203537931.1">
    <property type="nucleotide sequence ID" value="NZ_JAESND010000003.1"/>
</dbReference>
<dbReference type="Proteomes" id="UP000809431">
    <property type="component" value="Unassembled WGS sequence"/>
</dbReference>
<protein>
    <recommendedName>
        <fullName evidence="3">Fimbrial assembly protein</fullName>
    </recommendedName>
</protein>
<reference evidence="1 2" key="1">
    <citation type="submission" date="2021-01" db="EMBL/GenBank/DDBJ databases">
        <title>Draft Genome Sequence and Polyhydroxyalkanoate Biosynthetic Potential of Jeongeupia naejangsanensis Type Strain DSM 24253.</title>
        <authorList>
            <person name="Turrini P."/>
            <person name="Artuso I."/>
            <person name="Lugli G.A."/>
            <person name="Frangipani E."/>
            <person name="Ventura M."/>
            <person name="Visca P."/>
        </authorList>
    </citation>
    <scope>NUCLEOTIDE SEQUENCE [LARGE SCALE GENOMIC DNA]</scope>
    <source>
        <strain evidence="1 2">DSM 24253</strain>
    </source>
</reference>
<organism evidence="1 2">
    <name type="scientific">Jeongeupia naejangsanensis</name>
    <dbReference type="NCBI Taxonomy" id="613195"/>
    <lineage>
        <taxon>Bacteria</taxon>
        <taxon>Pseudomonadati</taxon>
        <taxon>Pseudomonadota</taxon>
        <taxon>Betaproteobacteria</taxon>
        <taxon>Neisseriales</taxon>
        <taxon>Chitinibacteraceae</taxon>
        <taxon>Jeongeupia</taxon>
    </lineage>
</organism>
<evidence type="ECO:0008006" key="3">
    <source>
        <dbReference type="Google" id="ProtNLM"/>
    </source>
</evidence>
<evidence type="ECO:0000313" key="2">
    <source>
        <dbReference type="Proteomes" id="UP000809431"/>
    </source>
</evidence>
<dbReference type="EMBL" id="JAESND010000003">
    <property type="protein sequence ID" value="MBM3115957.1"/>
    <property type="molecule type" value="Genomic_DNA"/>
</dbReference>
<keyword evidence="2" id="KW-1185">Reference proteome</keyword>
<accession>A0ABS2BK27</accession>
<proteinExistence type="predicted"/>
<dbReference type="PROSITE" id="PS51257">
    <property type="entry name" value="PROKAR_LIPOPROTEIN"/>
    <property type="match status" value="1"/>
</dbReference>
<gene>
    <name evidence="1" type="ORF">JMJ54_08945</name>
</gene>
<name>A0ABS2BK27_9NEIS</name>